<keyword evidence="1" id="KW-0812">Transmembrane</keyword>
<protein>
    <submittedName>
        <fullName evidence="2">Uncharacterized protein</fullName>
    </submittedName>
</protein>
<dbReference type="RefSeq" id="XP_040640618.1">
    <property type="nucleotide sequence ID" value="XM_040778413.1"/>
</dbReference>
<sequence length="156" mass="18553">MRFPYSYFLRSSLLSGHFVEVEVLFIRIRSRETKIWCGFLLHFHLQTGFVMVIFLSRRWFSFIFFSCTLFLYLGWLSVVFFFKFFFCHFRVHADVYMLGSLAGGFVIFFSIYHLRKGGRLISISFRFTRGVHVLLFSTYLISNLGGCLINYLSVMF</sequence>
<reference evidence="3" key="1">
    <citation type="journal article" date="2014" name="Nat. Commun.">
        <title>Genomic adaptations of the halophilic Dead Sea filamentous fungus Eurotium rubrum.</title>
        <authorList>
            <person name="Kis-Papo T."/>
            <person name="Weig A.R."/>
            <person name="Riley R."/>
            <person name="Persoh D."/>
            <person name="Salamov A."/>
            <person name="Sun H."/>
            <person name="Lipzen A."/>
            <person name="Wasser S.P."/>
            <person name="Rambold G."/>
            <person name="Grigoriev I.V."/>
            <person name="Nevo E."/>
        </authorList>
    </citation>
    <scope>NUCLEOTIDE SEQUENCE [LARGE SCALE GENOMIC DNA]</scope>
    <source>
        <strain evidence="3">CBS 135680</strain>
    </source>
</reference>
<keyword evidence="1" id="KW-1133">Transmembrane helix</keyword>
<keyword evidence="1" id="KW-0472">Membrane</keyword>
<dbReference type="Proteomes" id="UP000019804">
    <property type="component" value="Unassembled WGS sequence"/>
</dbReference>
<evidence type="ECO:0000313" key="2">
    <source>
        <dbReference type="EMBL" id="EYE96930.1"/>
    </source>
</evidence>
<gene>
    <name evidence="2" type="ORF">EURHEDRAFT_342913</name>
</gene>
<dbReference type="EMBL" id="KK088417">
    <property type="protein sequence ID" value="EYE96930.1"/>
    <property type="molecule type" value="Genomic_DNA"/>
</dbReference>
<feature type="transmembrane region" description="Helical" evidence="1">
    <location>
        <begin position="95"/>
        <end position="114"/>
    </location>
</feature>
<feature type="transmembrane region" description="Helical" evidence="1">
    <location>
        <begin position="62"/>
        <end position="86"/>
    </location>
</feature>
<dbReference type="HOGENOM" id="CLU_1686180_0_0_1"/>
<dbReference type="OrthoDB" id="10530057at2759"/>
<evidence type="ECO:0000313" key="3">
    <source>
        <dbReference type="Proteomes" id="UP000019804"/>
    </source>
</evidence>
<keyword evidence="3" id="KW-1185">Reference proteome</keyword>
<evidence type="ECO:0000256" key="1">
    <source>
        <dbReference type="SAM" id="Phobius"/>
    </source>
</evidence>
<feature type="transmembrane region" description="Helical" evidence="1">
    <location>
        <begin position="35"/>
        <end position="56"/>
    </location>
</feature>
<organism evidence="2 3">
    <name type="scientific">Aspergillus ruber (strain CBS 135680)</name>
    <dbReference type="NCBI Taxonomy" id="1388766"/>
    <lineage>
        <taxon>Eukaryota</taxon>
        <taxon>Fungi</taxon>
        <taxon>Dikarya</taxon>
        <taxon>Ascomycota</taxon>
        <taxon>Pezizomycotina</taxon>
        <taxon>Eurotiomycetes</taxon>
        <taxon>Eurotiomycetidae</taxon>
        <taxon>Eurotiales</taxon>
        <taxon>Aspergillaceae</taxon>
        <taxon>Aspergillus</taxon>
        <taxon>Aspergillus subgen. Aspergillus</taxon>
    </lineage>
</organism>
<accession>A0A017SKT1</accession>
<proteinExistence type="predicted"/>
<name>A0A017SKT1_ASPRC</name>
<dbReference type="AlphaFoldDB" id="A0A017SKT1"/>
<dbReference type="GeneID" id="63693537"/>
<feature type="transmembrane region" description="Helical" evidence="1">
    <location>
        <begin position="134"/>
        <end position="154"/>
    </location>
</feature>